<organism evidence="1 2">
    <name type="scientific">Dactylosporangium cerinum</name>
    <dbReference type="NCBI Taxonomy" id="1434730"/>
    <lineage>
        <taxon>Bacteria</taxon>
        <taxon>Bacillati</taxon>
        <taxon>Actinomycetota</taxon>
        <taxon>Actinomycetes</taxon>
        <taxon>Micromonosporales</taxon>
        <taxon>Micromonosporaceae</taxon>
        <taxon>Dactylosporangium</taxon>
    </lineage>
</organism>
<evidence type="ECO:0000313" key="1">
    <source>
        <dbReference type="EMBL" id="MFC5006332.1"/>
    </source>
</evidence>
<comment type="caution">
    <text evidence="1">The sequence shown here is derived from an EMBL/GenBank/DDBJ whole genome shotgun (WGS) entry which is preliminary data.</text>
</comment>
<dbReference type="InterPro" id="IPR011990">
    <property type="entry name" value="TPR-like_helical_dom_sf"/>
</dbReference>
<dbReference type="Proteomes" id="UP001595912">
    <property type="component" value="Unassembled WGS sequence"/>
</dbReference>
<sequence>MAWRWWPLLVWAAAGVLVTVSVLLEWRRHRAAQPEPGTRRLLAPSRVFGRIPLHAGHFQDRVVEVGALERALGGNGQAALVALPGSRGAGKTQLAAAYARRCDAAGFDLVAWINAESGPVTGLAGLARVRGLGDEDDPPEQLAAAAVRLLESDDRARRLVVFDNVDDPDALAGFLPARGTAKVIITSNRQEFTTMPGITTVPVGMFTQAEGLRFLREATGLADTGGAVTLGVELGWLPLGLAQAAAYIARNRLSYRQYLTVLAGQDLDETLRRQAGTDHPGVLQATTLSLAGLGRDDPPGDASRLLAVLAVLSPDGISRRLLATGAAAGALGLTGGLGHALDILATTSLITLGGILGDTGGGDGVVVSVHRLTARVIRHQADNAETTLADGVTAATGLLDALTDDLPLAQVALRRAELDELVGHILALRGHTEHPPPLLLIQCAWAGDALHEAGDLTRAVPVLTHTLTDRLRVLGADHPDTLASRSNLAGAYQQAGRLAEAIDLYNAVLADSERVLGIDHPDTMISRNNLANAYRAAGRLAEAIALFRKVFADSERVLGPDHPQTLFSGNQLAGVYRTAGRLAEATALFGKVLADRERVLGPDHPDTLNSRHFLALAYESAGRLAEAIDLHTAVLADRLRVLGPDHPWTLTSRHFLAGAYRQVGRLAEAIDLYNAVLADRLRLLGPDHPWTLATRHELAGAYRQIGRLDEAIDLYNAVLADSERVLGPDHPITSTVREDLATARTAESDG</sequence>
<accession>A0ABV9WFR7</accession>
<proteinExistence type="predicted"/>
<dbReference type="Pfam" id="PF13374">
    <property type="entry name" value="TPR_10"/>
    <property type="match status" value="1"/>
</dbReference>
<dbReference type="SUPFAM" id="SSF48452">
    <property type="entry name" value="TPR-like"/>
    <property type="match status" value="3"/>
</dbReference>
<gene>
    <name evidence="1" type="ORF">ACFPIJ_51990</name>
</gene>
<protein>
    <submittedName>
        <fullName evidence="1">Tetratricopeptide repeat protein</fullName>
    </submittedName>
</protein>
<keyword evidence="2" id="KW-1185">Reference proteome</keyword>
<dbReference type="SUPFAM" id="SSF52540">
    <property type="entry name" value="P-loop containing nucleoside triphosphate hydrolases"/>
    <property type="match status" value="1"/>
</dbReference>
<dbReference type="InterPro" id="IPR027417">
    <property type="entry name" value="P-loop_NTPase"/>
</dbReference>
<reference evidence="2" key="1">
    <citation type="journal article" date="2019" name="Int. J. Syst. Evol. Microbiol.">
        <title>The Global Catalogue of Microorganisms (GCM) 10K type strain sequencing project: providing services to taxonomists for standard genome sequencing and annotation.</title>
        <authorList>
            <consortium name="The Broad Institute Genomics Platform"/>
            <consortium name="The Broad Institute Genome Sequencing Center for Infectious Disease"/>
            <person name="Wu L."/>
            <person name="Ma J."/>
        </authorList>
    </citation>
    <scope>NUCLEOTIDE SEQUENCE [LARGE SCALE GENOMIC DNA]</scope>
    <source>
        <strain evidence="2">CGMCC 4.7152</strain>
    </source>
</reference>
<evidence type="ECO:0000313" key="2">
    <source>
        <dbReference type="Proteomes" id="UP001595912"/>
    </source>
</evidence>
<dbReference type="RefSeq" id="WP_380126952.1">
    <property type="nucleotide sequence ID" value="NZ_JBHSIU010000098.1"/>
</dbReference>
<dbReference type="PANTHER" id="PTHR46082:SF6">
    <property type="entry name" value="AAA+ ATPASE DOMAIN-CONTAINING PROTEIN-RELATED"/>
    <property type="match status" value="1"/>
</dbReference>
<dbReference type="Gene3D" id="3.40.50.300">
    <property type="entry name" value="P-loop containing nucleotide triphosphate hydrolases"/>
    <property type="match status" value="1"/>
</dbReference>
<dbReference type="Gene3D" id="1.25.40.10">
    <property type="entry name" value="Tetratricopeptide repeat domain"/>
    <property type="match status" value="2"/>
</dbReference>
<dbReference type="InterPro" id="IPR053137">
    <property type="entry name" value="NLR-like"/>
</dbReference>
<dbReference type="Pfam" id="PF13424">
    <property type="entry name" value="TPR_12"/>
    <property type="match status" value="3"/>
</dbReference>
<name>A0ABV9WFR7_9ACTN</name>
<dbReference type="PANTHER" id="PTHR46082">
    <property type="entry name" value="ATP/GTP-BINDING PROTEIN-RELATED"/>
    <property type="match status" value="1"/>
</dbReference>
<dbReference type="EMBL" id="JBHSIU010000098">
    <property type="protein sequence ID" value="MFC5006332.1"/>
    <property type="molecule type" value="Genomic_DNA"/>
</dbReference>